<evidence type="ECO:0000259" key="3">
    <source>
        <dbReference type="Pfam" id="PF12348"/>
    </source>
</evidence>
<dbReference type="Gene3D" id="1.25.10.10">
    <property type="entry name" value="Leucine-rich Repeat Variant"/>
    <property type="match status" value="1"/>
</dbReference>
<dbReference type="Proteomes" id="UP000481153">
    <property type="component" value="Unassembled WGS sequence"/>
</dbReference>
<dbReference type="InterPro" id="IPR011989">
    <property type="entry name" value="ARM-like"/>
</dbReference>
<dbReference type="Gene3D" id="3.40.50.720">
    <property type="entry name" value="NAD(P)-binding Rossmann-like Domain"/>
    <property type="match status" value="1"/>
</dbReference>
<comment type="caution">
    <text evidence="6">The sequence shown here is derived from an EMBL/GenBank/DDBJ whole genome shotgun (WGS) entry which is preliminary data.</text>
</comment>
<feature type="domain" description="Fatty acid synthase type I helical" evidence="4">
    <location>
        <begin position="561"/>
        <end position="649"/>
    </location>
</feature>
<dbReference type="InterPro" id="IPR016024">
    <property type="entry name" value="ARM-type_fold"/>
</dbReference>
<keyword evidence="7" id="KW-1185">Reference proteome</keyword>
<dbReference type="InterPro" id="IPR024395">
    <property type="entry name" value="CLASP_N_dom"/>
</dbReference>
<name>A0A6G0XP70_9STRA</name>
<reference evidence="6 7" key="1">
    <citation type="submission" date="2019-07" db="EMBL/GenBank/DDBJ databases">
        <title>Genomics analysis of Aphanomyces spp. identifies a new class of oomycete effector associated with host adaptation.</title>
        <authorList>
            <person name="Gaulin E."/>
        </authorList>
    </citation>
    <scope>NUCLEOTIDE SEQUENCE [LARGE SCALE GENOMIC DNA]</scope>
    <source>
        <strain evidence="6 7">ATCC 201684</strain>
    </source>
</reference>
<sequence length="1192" mass="130815">METLLKQITTYDVHAPWSEQLQALADIKAVVEQVLQVDSRDAVVDTLTILTEPFKTDCWIESIRADVVHRARGFLSGLATTCGFALGQFVDDMMVSLVDAARSHIEKICQAGDDCVAVLASPSRYNVNKLIHTFDTVRGDDVRLLIMSQLELILKSWSQADLDPYLEGIKNVLAKGLDDKSESVREKARDTLCLLRGHETFNISQVSLSSEFGLGAGRTDSVVMPSLLFPPVSFHINEAVAKSWLNKVVADYVKFAGVSISMGGAGQAIGGGMPMMMQSIAAAAPVENVPDMDITAAYGLKAFLAPKFAANNKPGKYLTSTFVKMLSAKLPGGFLASQLRACMAQERCFGLKHIEIAMIHSLANAPDARFATEADAKTWINLVIDEYGSVSSAMIPYASKAGGTVSAGVPMMGGGGSISSAALDALKAQMSTMMREQVNAYQAFMKFDSLATLKKTNADKVTRRELEKRIDLWVSEHGEYDEKGIQPKFDAKKIRIYSSYWNWVVQDALDLYYRTYAQGESEETGVSDRDSHLAQMSAFLNTDSTDLASMGEPETWHRPFLCNHATPELLAATEFFIARQQANGNSDFAQAIQLLNDAVEKWLERDPVHGQLLQPYQPHGTIEANGTISYKEVLRGATSVDYAEELSRGFHCRSDDFKLVSPKSGHSAVNLIRGIESADLTDDGADSGNANSVNSEPTTQRRSAVRRGARANGSKLYGLKAVLRKAKRAKSFGESFTTLPYVHVRKNDERDPTLRVLHEGLTKELLLSMPEIATGGVSFVGKNALVTGCGCDSIGSEVVKSLLEGGATVICTTSSFSSKSTKFFRSMYENHGARGSKLILFPFNQASSKDCGALVAHIYEQLNLDLVLAFGANSGPTLSAIDFKSELAHRIVLTNTYRILGKIIDYKRAKNIRTRPCLAMLPLSPTHGTVGGDGLYTEAKLGLEALMNKWHSEGWKHYLTIDGAVIGWTRGTGLMAGNNMVSACIEKLGVCTFNQVEMAFHLTSILHPRMVAAAAKSPLWVDSGGGMARLHDLKVQTDNIRAAITEESKIRRASVEDRKKDSVTDVVDAEEPVWNRANMYYADTQVKSLYEENILKHSGIRVIEPELFEGYDPKKKIILQQVDKNMRPIEVASREEGLESQKKLGEDNCDVSDGSWMLRLGQGAVLSIPRNLHLNRWPNSNWLGRQALWYSS</sequence>
<dbReference type="AlphaFoldDB" id="A0A6G0XP70"/>
<feature type="compositionally biased region" description="Polar residues" evidence="2">
    <location>
        <begin position="688"/>
        <end position="702"/>
    </location>
</feature>
<dbReference type="Pfam" id="PF18325">
    <property type="entry name" value="Fas_alpha_ACP"/>
    <property type="match status" value="1"/>
</dbReference>
<gene>
    <name evidence="6" type="ORF">Ae201684_002752</name>
</gene>
<dbReference type="Pfam" id="PF18314">
    <property type="entry name" value="FAS_I_H"/>
    <property type="match status" value="2"/>
</dbReference>
<feature type="domain" description="CLASP N-terminal" evidence="3">
    <location>
        <begin position="17"/>
        <end position="192"/>
    </location>
</feature>
<dbReference type="VEuPathDB" id="FungiDB:AeMF1_007802"/>
<dbReference type="Pfam" id="PF12348">
    <property type="entry name" value="CLASP_N"/>
    <property type="match status" value="1"/>
</dbReference>
<dbReference type="GO" id="GO:0008897">
    <property type="term" value="F:holo-[acyl-carrier-protein] synthase activity"/>
    <property type="evidence" value="ECO:0007669"/>
    <property type="project" value="InterPro"/>
</dbReference>
<dbReference type="VEuPathDB" id="FungiDB:AeMF1_000001"/>
<dbReference type="Gene3D" id="3.30.70.2490">
    <property type="match status" value="1"/>
</dbReference>
<dbReference type="InterPro" id="IPR050830">
    <property type="entry name" value="Fungal_FAS"/>
</dbReference>
<dbReference type="SUPFAM" id="SSF51735">
    <property type="entry name" value="NAD(P)-binding Rossmann-fold domains"/>
    <property type="match status" value="1"/>
</dbReference>
<evidence type="ECO:0000259" key="5">
    <source>
        <dbReference type="Pfam" id="PF18325"/>
    </source>
</evidence>
<feature type="region of interest" description="Disordered" evidence="2">
    <location>
        <begin position="680"/>
        <end position="710"/>
    </location>
</feature>
<evidence type="ECO:0000313" key="7">
    <source>
        <dbReference type="Proteomes" id="UP000481153"/>
    </source>
</evidence>
<organism evidence="6 7">
    <name type="scientific">Aphanomyces euteiches</name>
    <dbReference type="NCBI Taxonomy" id="100861"/>
    <lineage>
        <taxon>Eukaryota</taxon>
        <taxon>Sar</taxon>
        <taxon>Stramenopiles</taxon>
        <taxon>Oomycota</taxon>
        <taxon>Saprolegniomycetes</taxon>
        <taxon>Saprolegniales</taxon>
        <taxon>Verrucalvaceae</taxon>
        <taxon>Aphanomyces</taxon>
    </lineage>
</organism>
<evidence type="ECO:0000256" key="2">
    <source>
        <dbReference type="SAM" id="MobiDB-lite"/>
    </source>
</evidence>
<dbReference type="Gene3D" id="6.10.250.1930">
    <property type="match status" value="1"/>
</dbReference>
<keyword evidence="1" id="KW-0808">Transferase</keyword>
<dbReference type="InterPro" id="IPR041550">
    <property type="entry name" value="FASI_helical"/>
</dbReference>
<evidence type="ECO:0000256" key="1">
    <source>
        <dbReference type="ARBA" id="ARBA00022679"/>
    </source>
</evidence>
<dbReference type="VEuPathDB" id="FungiDB:AeMF1_008222"/>
<feature type="domain" description="Fatty acid synthase subunit alpha acyl carrier" evidence="5">
    <location>
        <begin position="312"/>
        <end position="390"/>
    </location>
</feature>
<dbReference type="EMBL" id="VJMJ01000030">
    <property type="protein sequence ID" value="KAF0742077.1"/>
    <property type="molecule type" value="Genomic_DNA"/>
</dbReference>
<dbReference type="SUPFAM" id="SSF48371">
    <property type="entry name" value="ARM repeat"/>
    <property type="match status" value="1"/>
</dbReference>
<dbReference type="InterPro" id="IPR036291">
    <property type="entry name" value="NAD(P)-bd_dom_sf"/>
</dbReference>
<dbReference type="VEuPathDB" id="FungiDB:AeMF1_008700"/>
<dbReference type="PANTHER" id="PTHR10982">
    <property type="entry name" value="MALONYL COA-ACYL CARRIER PROTEIN TRANSACYLASE"/>
    <property type="match status" value="1"/>
</dbReference>
<accession>A0A6G0XP70</accession>
<proteinExistence type="predicted"/>
<dbReference type="InterPro" id="IPR040899">
    <property type="entry name" value="Fas_alpha_ACP"/>
</dbReference>
<protein>
    <submittedName>
        <fullName evidence="6">Uncharacterized protein</fullName>
    </submittedName>
</protein>
<feature type="domain" description="Fatty acid synthase type I helical" evidence="4">
    <location>
        <begin position="428"/>
        <end position="520"/>
    </location>
</feature>
<evidence type="ECO:0000313" key="6">
    <source>
        <dbReference type="EMBL" id="KAF0742077.1"/>
    </source>
</evidence>
<evidence type="ECO:0000259" key="4">
    <source>
        <dbReference type="Pfam" id="PF18314"/>
    </source>
</evidence>
<dbReference type="PANTHER" id="PTHR10982:SF21">
    <property type="entry name" value="FATTY ACID SYNTHASE SUBUNIT BETA"/>
    <property type="match status" value="1"/>
</dbReference>